<feature type="binding site" evidence="7">
    <location>
        <position position="166"/>
    </location>
    <ligand>
        <name>Zn(2+)</name>
        <dbReference type="ChEBI" id="CHEBI:29105"/>
    </ligand>
</feature>
<dbReference type="CDD" id="cd01410">
    <property type="entry name" value="SIRT7"/>
    <property type="match status" value="1"/>
</dbReference>
<proteinExistence type="inferred from homology"/>
<feature type="active site" description="Proton acceptor" evidence="7">
    <location>
        <position position="133"/>
    </location>
</feature>
<keyword evidence="4 7" id="KW-0862">Zinc</keyword>
<gene>
    <name evidence="9" type="primary">Sirt6_2</name>
    <name evidence="9" type="ORF">B7P43_G11798</name>
</gene>
<dbReference type="PANTHER" id="PTHR11085:SF12">
    <property type="entry name" value="NAD-DEPENDENT PROTEIN DEACYLASE SIRTUIN-6"/>
    <property type="match status" value="1"/>
</dbReference>
<dbReference type="InterPro" id="IPR003000">
    <property type="entry name" value="Sirtuin"/>
</dbReference>
<dbReference type="Gene3D" id="3.40.50.1220">
    <property type="entry name" value="TPP-binding domain"/>
    <property type="match status" value="1"/>
</dbReference>
<evidence type="ECO:0000256" key="2">
    <source>
        <dbReference type="ARBA" id="ARBA00022679"/>
    </source>
</evidence>
<organism evidence="9 10">
    <name type="scientific">Cryptotermes secundus</name>
    <dbReference type="NCBI Taxonomy" id="105785"/>
    <lineage>
        <taxon>Eukaryota</taxon>
        <taxon>Metazoa</taxon>
        <taxon>Ecdysozoa</taxon>
        <taxon>Arthropoda</taxon>
        <taxon>Hexapoda</taxon>
        <taxon>Insecta</taxon>
        <taxon>Pterygota</taxon>
        <taxon>Neoptera</taxon>
        <taxon>Polyneoptera</taxon>
        <taxon>Dictyoptera</taxon>
        <taxon>Blattodea</taxon>
        <taxon>Blattoidea</taxon>
        <taxon>Termitoidae</taxon>
        <taxon>Kalotermitidae</taxon>
        <taxon>Cryptotermitinae</taxon>
        <taxon>Cryptotermes</taxon>
    </lineage>
</organism>
<dbReference type="GO" id="GO:0046969">
    <property type="term" value="F:histone H3K9 deacetylase activity, NAD-dependent"/>
    <property type="evidence" value="ECO:0007669"/>
    <property type="project" value="TreeGrafter"/>
</dbReference>
<dbReference type="Gene3D" id="2.20.28.200">
    <property type="match status" value="1"/>
</dbReference>
<keyword evidence="2" id="KW-0808">Transferase</keyword>
<dbReference type="Proteomes" id="UP000235965">
    <property type="component" value="Unassembled WGS sequence"/>
</dbReference>
<name>A0A2J7PC17_9NEOP</name>
<dbReference type="GO" id="GO:0003714">
    <property type="term" value="F:transcription corepressor activity"/>
    <property type="evidence" value="ECO:0007669"/>
    <property type="project" value="TreeGrafter"/>
</dbReference>
<evidence type="ECO:0000256" key="4">
    <source>
        <dbReference type="ARBA" id="ARBA00022833"/>
    </source>
</evidence>
<dbReference type="GO" id="GO:0000122">
    <property type="term" value="P:negative regulation of transcription by RNA polymerase II"/>
    <property type="evidence" value="ECO:0007669"/>
    <property type="project" value="TreeGrafter"/>
</dbReference>
<dbReference type="InterPro" id="IPR029035">
    <property type="entry name" value="DHS-like_NAD/FAD-binding_dom"/>
</dbReference>
<dbReference type="Pfam" id="PF02146">
    <property type="entry name" value="SIR2"/>
    <property type="match status" value="1"/>
</dbReference>
<sequence length="430" mass="48234">MSCNYADGLSHYSNKGKLGLKEKFDSREDVGSKVVQLAEWISATKHTVIHTGAGISTSAGIPDFRGPNGVWTLEEKGLKPEVNISFDEAVPTKTHMAIVKLVESGKVQYVVSQNIDGLHLRSGLPRTHIAELHGNMFIEQCNQCGHQFVRKHPTSTVGQKCLETPCPGFRRNGRPCRGKLHDTILDWEHSLPENDLGMADFHSCIADLSICLGTTLQIVPSGNLPLYTKKFGGRLVICNLQPTKHDRKADLIIHSYVDDVMVQLMKLLDLPIPEYSREKDPTKLVSGDSGAYTDWTIPDSNVKIMRTLYEEKCCKQSKKRACKTDIERKDDLHFEQQKRKKPKEEEMYKNSICTSQTQDVTEIVTHGLESKSNVTAAVKGDQEDVRDNTEYEVKIENDSEGKSEVIIQHPQDIPPSELQHEVGVIEVHCH</sequence>
<dbReference type="AlphaFoldDB" id="A0A2J7PC17"/>
<evidence type="ECO:0000256" key="3">
    <source>
        <dbReference type="ARBA" id="ARBA00022723"/>
    </source>
</evidence>
<evidence type="ECO:0000313" key="9">
    <source>
        <dbReference type="EMBL" id="PNF13871.1"/>
    </source>
</evidence>
<dbReference type="EC" id="2.3.1.286" evidence="1"/>
<evidence type="ECO:0000256" key="7">
    <source>
        <dbReference type="PROSITE-ProRule" id="PRU00236"/>
    </source>
</evidence>
<keyword evidence="3 7" id="KW-0479">Metal-binding</keyword>
<dbReference type="EMBL" id="NEVH01027073">
    <property type="protein sequence ID" value="PNF13871.1"/>
    <property type="molecule type" value="Genomic_DNA"/>
</dbReference>
<keyword evidence="5" id="KW-0520">NAD</keyword>
<dbReference type="InterPro" id="IPR050134">
    <property type="entry name" value="NAD-dep_sirtuin_deacylases"/>
</dbReference>
<dbReference type="GO" id="GO:0046872">
    <property type="term" value="F:metal ion binding"/>
    <property type="evidence" value="ECO:0007669"/>
    <property type="project" value="UniProtKB-KW"/>
</dbReference>
<comment type="caution">
    <text evidence="9">The sequence shown here is derived from an EMBL/GenBank/DDBJ whole genome shotgun (WGS) entry which is preliminary data.</text>
</comment>
<dbReference type="STRING" id="105785.A0A2J7PC17"/>
<evidence type="ECO:0000256" key="6">
    <source>
        <dbReference type="ARBA" id="ARBA00038170"/>
    </source>
</evidence>
<evidence type="ECO:0000259" key="8">
    <source>
        <dbReference type="PROSITE" id="PS50305"/>
    </source>
</evidence>
<dbReference type="GO" id="GO:0070403">
    <property type="term" value="F:NAD+ binding"/>
    <property type="evidence" value="ECO:0007669"/>
    <property type="project" value="InterPro"/>
</dbReference>
<dbReference type="GO" id="GO:0005634">
    <property type="term" value="C:nucleus"/>
    <property type="evidence" value="ECO:0007669"/>
    <property type="project" value="TreeGrafter"/>
</dbReference>
<comment type="similarity">
    <text evidence="6">Belongs to the sirtuin family. Class IV subfamily.</text>
</comment>
<dbReference type="SUPFAM" id="SSF52467">
    <property type="entry name" value="DHS-like NAD/FAD-binding domain"/>
    <property type="match status" value="1"/>
</dbReference>
<dbReference type="InParanoid" id="A0A2J7PC17"/>
<dbReference type="InterPro" id="IPR026590">
    <property type="entry name" value="Ssirtuin_cat_dom"/>
</dbReference>
<reference evidence="9 10" key="1">
    <citation type="submission" date="2017-12" db="EMBL/GenBank/DDBJ databases">
        <title>Hemimetabolous genomes reveal molecular basis of termite eusociality.</title>
        <authorList>
            <person name="Harrison M.C."/>
            <person name="Jongepier E."/>
            <person name="Robertson H.M."/>
            <person name="Arning N."/>
            <person name="Bitard-Feildel T."/>
            <person name="Chao H."/>
            <person name="Childers C.P."/>
            <person name="Dinh H."/>
            <person name="Doddapaneni H."/>
            <person name="Dugan S."/>
            <person name="Gowin J."/>
            <person name="Greiner C."/>
            <person name="Han Y."/>
            <person name="Hu H."/>
            <person name="Hughes D.S.T."/>
            <person name="Huylmans A.-K."/>
            <person name="Kemena C."/>
            <person name="Kremer L.P.M."/>
            <person name="Lee S.L."/>
            <person name="Lopez-Ezquerra A."/>
            <person name="Mallet L."/>
            <person name="Monroy-Kuhn J.M."/>
            <person name="Moser A."/>
            <person name="Murali S.C."/>
            <person name="Muzny D.M."/>
            <person name="Otani S."/>
            <person name="Piulachs M.-D."/>
            <person name="Poelchau M."/>
            <person name="Qu J."/>
            <person name="Schaub F."/>
            <person name="Wada-Katsumata A."/>
            <person name="Worley K.C."/>
            <person name="Xie Q."/>
            <person name="Ylla G."/>
            <person name="Poulsen M."/>
            <person name="Gibbs R.A."/>
            <person name="Schal C."/>
            <person name="Richards S."/>
            <person name="Belles X."/>
            <person name="Korb J."/>
            <person name="Bornberg-Bauer E."/>
        </authorList>
    </citation>
    <scope>NUCLEOTIDE SEQUENCE [LARGE SCALE GENOMIC DNA]</scope>
    <source>
        <tissue evidence="9">Whole body</tissue>
    </source>
</reference>
<feature type="binding site" evidence="7">
    <location>
        <position position="144"/>
    </location>
    <ligand>
        <name>Zn(2+)</name>
        <dbReference type="ChEBI" id="CHEBI:29105"/>
    </ligand>
</feature>
<dbReference type="FunCoup" id="A0A2J7PC17">
    <property type="interactions" value="673"/>
</dbReference>
<accession>A0A2J7PC17</accession>
<feature type="binding site" evidence="7">
    <location>
        <position position="141"/>
    </location>
    <ligand>
        <name>Zn(2+)</name>
        <dbReference type="ChEBI" id="CHEBI:29105"/>
    </ligand>
</feature>
<dbReference type="PROSITE" id="PS50305">
    <property type="entry name" value="SIRTUIN"/>
    <property type="match status" value="1"/>
</dbReference>
<keyword evidence="10" id="KW-1185">Reference proteome</keyword>
<protein>
    <recommendedName>
        <fullName evidence="1">protein acetyllysine N-acetyltransferase</fullName>
        <ecNumber evidence="1">2.3.1.286</ecNumber>
    </recommendedName>
</protein>
<feature type="binding site" evidence="7">
    <location>
        <position position="176"/>
    </location>
    <ligand>
        <name>Zn(2+)</name>
        <dbReference type="ChEBI" id="CHEBI:29105"/>
    </ligand>
</feature>
<dbReference type="FunFam" id="3.40.50.1220:FF:000038">
    <property type="entry name" value="NAD-dependent protein deacetylase sirtuin-6 isoform X2"/>
    <property type="match status" value="1"/>
</dbReference>
<evidence type="ECO:0000256" key="5">
    <source>
        <dbReference type="ARBA" id="ARBA00023027"/>
    </source>
</evidence>
<dbReference type="OrthoDB" id="2919105at2759"/>
<evidence type="ECO:0000313" key="10">
    <source>
        <dbReference type="Proteomes" id="UP000235965"/>
    </source>
</evidence>
<dbReference type="PANTHER" id="PTHR11085">
    <property type="entry name" value="NAD-DEPENDENT PROTEIN DEACYLASE SIRTUIN-5, MITOCHONDRIAL-RELATED"/>
    <property type="match status" value="1"/>
</dbReference>
<feature type="domain" description="Deacetylase sirtuin-type" evidence="8">
    <location>
        <begin position="27"/>
        <end position="271"/>
    </location>
</feature>
<evidence type="ECO:0000256" key="1">
    <source>
        <dbReference type="ARBA" id="ARBA00012928"/>
    </source>
</evidence>